<dbReference type="PROSITE" id="PS50818">
    <property type="entry name" value="INTEIN_C_TER"/>
    <property type="match status" value="1"/>
</dbReference>
<feature type="region of interest" description="Disordered" evidence="1">
    <location>
        <begin position="1718"/>
        <end position="1741"/>
    </location>
</feature>
<dbReference type="InterPro" id="IPR050708">
    <property type="entry name" value="T6SS_VgrG/RHS"/>
</dbReference>
<feature type="compositionally biased region" description="Low complexity" evidence="1">
    <location>
        <begin position="1729"/>
        <end position="1741"/>
    </location>
</feature>
<dbReference type="NCBIfam" id="TIGR03696">
    <property type="entry name" value="Rhs_assc_core"/>
    <property type="match status" value="1"/>
</dbReference>
<gene>
    <name evidence="2" type="ORF">J4709_22265</name>
</gene>
<protein>
    <submittedName>
        <fullName evidence="2">Uncharacterized protein</fullName>
    </submittedName>
</protein>
<dbReference type="SUPFAM" id="SSF51294">
    <property type="entry name" value="Hedgehog/intein (Hint) domain"/>
    <property type="match status" value="1"/>
</dbReference>
<evidence type="ECO:0000313" key="2">
    <source>
        <dbReference type="EMBL" id="MBO2460309.1"/>
    </source>
</evidence>
<evidence type="ECO:0000256" key="1">
    <source>
        <dbReference type="SAM" id="MobiDB-lite"/>
    </source>
</evidence>
<dbReference type="NCBIfam" id="TIGR01643">
    <property type="entry name" value="YD_repeat_2x"/>
    <property type="match status" value="2"/>
</dbReference>
<proteinExistence type="predicted"/>
<dbReference type="Pfam" id="PF07591">
    <property type="entry name" value="PT-HINT"/>
    <property type="match status" value="1"/>
</dbReference>
<dbReference type="InterPro" id="IPR022385">
    <property type="entry name" value="Rhs_assc_core"/>
</dbReference>
<feature type="compositionally biased region" description="Polar residues" evidence="1">
    <location>
        <begin position="970"/>
        <end position="980"/>
    </location>
</feature>
<dbReference type="Pfam" id="PF05593">
    <property type="entry name" value="RHS_repeat"/>
    <property type="match status" value="1"/>
</dbReference>
<feature type="region of interest" description="Disordered" evidence="1">
    <location>
        <begin position="960"/>
        <end position="980"/>
    </location>
</feature>
<dbReference type="InterPro" id="IPR031325">
    <property type="entry name" value="RHS_repeat"/>
</dbReference>
<dbReference type="InterPro" id="IPR036844">
    <property type="entry name" value="Hint_dom_sf"/>
</dbReference>
<reference evidence="2 3" key="1">
    <citation type="submission" date="2021-03" db="EMBL/GenBank/DDBJ databases">
        <title>Actinomadura violae sp. nov., isolated from lichen in Thailand.</title>
        <authorList>
            <person name="Kanchanasin P."/>
            <person name="Saeng-In P."/>
            <person name="Phongsopitanun W."/>
            <person name="Yuki M."/>
            <person name="Kudo T."/>
            <person name="Ohkuma M."/>
            <person name="Tanasupawat S."/>
        </authorList>
    </citation>
    <scope>NUCLEOTIDE SEQUENCE [LARGE SCALE GENOMIC DNA]</scope>
    <source>
        <strain evidence="2 3">LCR2-06</strain>
    </source>
</reference>
<dbReference type="CDD" id="cd00081">
    <property type="entry name" value="Hint"/>
    <property type="match status" value="1"/>
</dbReference>
<dbReference type="Gene3D" id="2.170.16.10">
    <property type="entry name" value="Hedgehog/Intein (Hint) domain"/>
    <property type="match status" value="1"/>
</dbReference>
<feature type="compositionally biased region" description="Polar residues" evidence="1">
    <location>
        <begin position="881"/>
        <end position="905"/>
    </location>
</feature>
<dbReference type="EMBL" id="JAGEPF010000013">
    <property type="protein sequence ID" value="MBO2460309.1"/>
    <property type="molecule type" value="Genomic_DNA"/>
</dbReference>
<organism evidence="2 3">
    <name type="scientific">Actinomadura violacea</name>
    <dbReference type="NCBI Taxonomy" id="2819934"/>
    <lineage>
        <taxon>Bacteria</taxon>
        <taxon>Bacillati</taxon>
        <taxon>Actinomycetota</taxon>
        <taxon>Actinomycetes</taxon>
        <taxon>Streptosporangiales</taxon>
        <taxon>Thermomonosporaceae</taxon>
        <taxon>Actinomadura</taxon>
    </lineage>
</organism>
<name>A0ABS3RU77_9ACTN</name>
<dbReference type="InterPro" id="IPR006530">
    <property type="entry name" value="YD"/>
</dbReference>
<sequence length="2420" mass="255259">MTALALFAPLLAAIEFLSDDPWSPHALSALAVRGVHKIKPSPQQRTQKVKTYAAGKISWPDAHQSIATLDSSQALGTGRGHPRQVKAKGTPVWVQPTLAKDGRYHGPSQIKVTMASHATATKAHVNGTMFAVAPTAPVAATGAGGQGSVRVGVDYHDFAHAYGGNFGSRLRLTQLPACALSTPERPQCQTQTPVAGVGNNVTGEQVYAQPTALSSGPMVLAASSVGGPADSGDGGSPAGSYQATTLKPSGSWSGGGSSGSFNYSYPIQVPPAASALAPTVALSYDSASIDGQTVATQAQASWAGDGWGTPQSFIEQSFKPCSDSPEGSKAPQSTADQCYDGQILTLSLNGSSTALVWDAGKKTYTPADDNGEVVKRVTNSGNGSGTHDTDYWTVTDRDGTVYQFGRNHLPGWASGKPATNSVDTEPVFSAHSGDPCYNATWASSWCTMAYRWNLDYVTDVHSNAMAYYYKQDTNAYVRNMASGLTEAPNANQTYVRDSHLDHIDYGFTDGAAYSVNGGHAPNQVIFQTDGRCSQGGTCPALTKDTAKNWPDVPYDLNCTVGVKCLVASTSFWSTVRLTGIKTQQYNGTSYAPVDSWAIKQTMPATGDGTASTLWLSSITHTGSDTTAGGDAVTLPPVTFTPTTQTLPNRLDTSHDGLPPLLRERIGTIVTETGSKIAVNYTQANPCQAGNKPTPASNTTTCYPVYWTPVGDTSQYLDWFNKYQVSAVAQSDPTGHAPELYTSYKYLGGGAWHYDDNESVKAKYRTYGQWRGFGDVQTFTGTGTDAQTEEEATYYRGMSDNGPGPFTSSDQVNLKDSQGGVHEDLDQLAGETLESTGYNYAGGKSTGSTINSYWVSDPVASRSRTGLPALTANVSGQVEEWTSQALSTPTGSTTWRKTETDTTYGSDPSKPAFGLPLVAYAHGDLTRSDQRQCSITTYAPANTGNNVSALPAEVEVDGVACEGSSPDGASAPTSGQTNALTAPTGVTTEDLVSDQRTFYDNPAMAASLSQQANPTWPQGTPTKGDISVVQVAESGTRGAFTYRTKSAATYDKYGRPDNAYDGLGRHTQTTYTASPGGLPTGASVTNPLGQVSSAALDPLRGLTISTTDPNTSAVNTANSTNNTTTTVHYDGLGRIIAQWGNERPTSAPANATFSYQVSNTDPTVVTTQVMNEAQGHNTSTLIYDALMRPRQSQAPTPAGGRLVTDTFYDSRGWTTKTNNGWWDDGTTPGATLVGVADSEIANQTVNAFDGAGRNVLAISYDNTNGNDNHVKSQTATVYDQSTGSSGGNKTITVPLDGNGTPFAGGGAKATVTDALGRTVETDDYTTLPTVKVAISGGAPITTVSATGGTVQPTTFTISKAGRQTDVKDSTGHDWSSTKNLLGQITSKDDPDAGSSTIIYDAVGNIAQTTDARHKTISFTYDALNRKTGEYDAATTDQHDFGTSGANQLASWAYDNSNNAVTGIARAIGKLTTTASYVGGNAYTSQITGFNVFGEPLGTTITIPTSEGALGGTYTFRERYATNTGLPIQDIFPAAPQSALPAENVTHGYTGSLWLPTSLAGAAHYADKTDYTAYGQVSQEEIGANTGDHAFLTNAYDAHTGALTDSNIVNTAVSNTPIDETGYTYDPAGNPTKQTEVRQGAQSETQCFGYDTQDRLIQAWTATDGCKNDPSTGDTSTIGDGVAGGTYWTTWTFNALGQRKAQIQHNLTGGADHTTTYAYDGNSASQPHTLTGTTTTGGTSDATTSYTYDADGNTATRTTPDQGQQALTWDDTGKLTAVTGESGGSSYIYTADGGLLLQKDPGKTTLYLPGEQLALDTQAGTITGTRYYALPGGGQAIRTGGTYTFQASDQHGTATLTLDSTLTTPTWRQQDPYGNPRGTTPAVWPDNRGFLGQPNDTSTGLTSLGARWYDPSVGAFESLDPLFEATDTQQQNGYTYASSNPITGSDPSGLHTDGCEVNHDCSIQKIQHPDWPTGSQRCNSYCGDTNVHGGAKNTASGRRQNELGQAALRYLELLEAAARKRLLQSKITAQLAKITALKKRISFYNCNDMTDASPSKAAGCGGLRLSDDDLQGVISAFEALSELAGQLTGNPYTDELEPEAEAAVEEEKAILGKVHLSDGNIGEIESDLGQAQKVLQALRDAAGCMSFVGPTRVKMADGSEKAINKIKVGDEIADALPGTSPGERDQVHTVTAIHVTYTDRHYTDVTIATPNGPRAIKGTNNHLYWDATTRAWTRADQLHAGHRLQSGSGATVRILKVRDHNDRAVTYNLTVDGLHTYFVAAAGGSSVLVHNNVGCDGPLVLGIGKHSDALAVKVGGHTFNGPEYAEIIGQVGGKPYAQWMANVTGSLKANSRVAVALDGFDGDDPSGKFMAAYKAGRGNDWRATEWEMGQIGSMVQRGYLDWENVTFYEGGKVVDIPKPEGW</sequence>
<keyword evidence="3" id="KW-1185">Reference proteome</keyword>
<dbReference type="RefSeq" id="WP_208243704.1">
    <property type="nucleotide sequence ID" value="NZ_JAGEPF010000013.1"/>
</dbReference>
<dbReference type="InterPro" id="IPR030934">
    <property type="entry name" value="Intein_C"/>
</dbReference>
<feature type="compositionally biased region" description="Polar residues" evidence="1">
    <location>
        <begin position="1718"/>
        <end position="1728"/>
    </location>
</feature>
<evidence type="ECO:0000313" key="3">
    <source>
        <dbReference type="Proteomes" id="UP000680206"/>
    </source>
</evidence>
<comment type="caution">
    <text evidence="2">The sequence shown here is derived from an EMBL/GenBank/DDBJ whole genome shotgun (WGS) entry which is preliminary data.</text>
</comment>
<accession>A0ABS3RU77</accession>
<feature type="region of interest" description="Disordered" evidence="1">
    <location>
        <begin position="881"/>
        <end position="908"/>
    </location>
</feature>
<dbReference type="Gene3D" id="2.180.10.10">
    <property type="entry name" value="RHS repeat-associated core"/>
    <property type="match status" value="1"/>
</dbReference>
<feature type="region of interest" description="Disordered" evidence="1">
    <location>
        <begin position="1863"/>
        <end position="1891"/>
    </location>
</feature>
<dbReference type="PANTHER" id="PTHR32305">
    <property type="match status" value="1"/>
</dbReference>
<dbReference type="PANTHER" id="PTHR32305:SF17">
    <property type="entry name" value="TRNA NUCLEASE WAPA"/>
    <property type="match status" value="1"/>
</dbReference>
<dbReference type="Proteomes" id="UP000680206">
    <property type="component" value="Unassembled WGS sequence"/>
</dbReference>
<feature type="region of interest" description="Disordered" evidence="1">
    <location>
        <begin position="224"/>
        <end position="252"/>
    </location>
</feature>